<comment type="subcellular location">
    <subcellularLocation>
        <location evidence="3">Cell membrane</location>
        <location evidence="3">Sarcolemma</location>
        <topology evidence="3">Single-pass membrane protein</topology>
    </subcellularLocation>
    <subcellularLocation>
        <location evidence="2">Cytoplasm</location>
        <location evidence="2">Cytoskeleton</location>
    </subcellularLocation>
</comment>
<keyword evidence="17" id="KW-1185">Reference proteome</keyword>
<dbReference type="GO" id="GO:0005509">
    <property type="term" value="F:calcium ion binding"/>
    <property type="evidence" value="ECO:0007669"/>
    <property type="project" value="InterPro"/>
</dbReference>
<evidence type="ECO:0000259" key="15">
    <source>
        <dbReference type="SMART" id="SM00736"/>
    </source>
</evidence>
<evidence type="ECO:0000313" key="16">
    <source>
        <dbReference type="EMBL" id="PIK37148.1"/>
    </source>
</evidence>
<keyword evidence="7 13" id="KW-0812">Transmembrane</keyword>
<dbReference type="EMBL" id="MRZV01001549">
    <property type="protein sequence ID" value="PIK37148.1"/>
    <property type="molecule type" value="Genomic_DNA"/>
</dbReference>
<evidence type="ECO:0000256" key="9">
    <source>
        <dbReference type="ARBA" id="ARBA00023136"/>
    </source>
</evidence>
<keyword evidence="8 13" id="KW-1133">Transmembrane helix</keyword>
<organism evidence="16 17">
    <name type="scientific">Stichopus japonicus</name>
    <name type="common">Sea cucumber</name>
    <dbReference type="NCBI Taxonomy" id="307972"/>
    <lineage>
        <taxon>Eukaryota</taxon>
        <taxon>Metazoa</taxon>
        <taxon>Echinodermata</taxon>
        <taxon>Eleutherozoa</taxon>
        <taxon>Echinozoa</taxon>
        <taxon>Holothuroidea</taxon>
        <taxon>Aspidochirotacea</taxon>
        <taxon>Aspidochirotida</taxon>
        <taxon>Stichopodidae</taxon>
        <taxon>Apostichopus</taxon>
    </lineage>
</organism>
<feature type="chain" id="PRO_5013708203" evidence="14">
    <location>
        <begin position="27"/>
        <end position="366"/>
    </location>
</feature>
<evidence type="ECO:0000256" key="1">
    <source>
        <dbReference type="ARBA" id="ARBA00002860"/>
    </source>
</evidence>
<dbReference type="Gene3D" id="2.60.40.10">
    <property type="entry name" value="Immunoglobulins"/>
    <property type="match status" value="1"/>
</dbReference>
<sequence length="366" mass="41301">MDTDMSLTVFRLHTLIVGLFIHTASSQQSVTQLHTISHQFFQHTLERDSFFDKFILGKEEQITFHPSLVTRPGLPKWLHFTQSHQTAHGYLYGTPLSTDQGQYELEIFGENLDTHESSRVLINIEVNMLNNKTFPDYHATLFIQNLNIEEILNVSMQEKLIDEFVPLWGQGSTVWIYGAMSAAELGLRNVVPINNEKQGVQVIVSSSQPPSSRLQENIQQLGCENDNPEIASFQDLNEFFDISWCEVTFDTITNQHLTSTTNLPIYLGGKFWAPSQTMDDSSDFIGFLLVVVVPSAILLAIVMILFCLMFCNRQGIEKRNQSTPEIQLAHHSMIRQASQELRSLSNRRDGGPTPVGSNTPQMAGTP</sequence>
<keyword evidence="6" id="KW-0963">Cytoplasm</keyword>
<keyword evidence="10" id="KW-0325">Glycoprotein</keyword>
<protein>
    <submittedName>
        <fullName evidence="16">Putative epsilon-sarcoglycan isoform X2</fullName>
    </submittedName>
</protein>
<dbReference type="GO" id="GO:0005856">
    <property type="term" value="C:cytoskeleton"/>
    <property type="evidence" value="ECO:0007669"/>
    <property type="project" value="UniProtKB-SubCell"/>
</dbReference>
<evidence type="ECO:0000256" key="7">
    <source>
        <dbReference type="ARBA" id="ARBA00022692"/>
    </source>
</evidence>
<evidence type="ECO:0000256" key="3">
    <source>
        <dbReference type="ARBA" id="ARBA00004513"/>
    </source>
</evidence>
<keyword evidence="11" id="KW-0206">Cytoskeleton</keyword>
<evidence type="ECO:0000256" key="11">
    <source>
        <dbReference type="ARBA" id="ARBA00023212"/>
    </source>
</evidence>
<accession>A0A2G8JN51</accession>
<name>A0A2G8JN51_STIJA</name>
<dbReference type="SMART" id="SM00736">
    <property type="entry name" value="CADG"/>
    <property type="match status" value="1"/>
</dbReference>
<feature type="compositionally biased region" description="Polar residues" evidence="12">
    <location>
        <begin position="355"/>
        <end position="366"/>
    </location>
</feature>
<evidence type="ECO:0000313" key="17">
    <source>
        <dbReference type="Proteomes" id="UP000230750"/>
    </source>
</evidence>
<dbReference type="SUPFAM" id="SSF49313">
    <property type="entry name" value="Cadherin-like"/>
    <property type="match status" value="1"/>
</dbReference>
<evidence type="ECO:0000256" key="2">
    <source>
        <dbReference type="ARBA" id="ARBA00004245"/>
    </source>
</evidence>
<dbReference type="GO" id="GO:0016012">
    <property type="term" value="C:sarcoglycan complex"/>
    <property type="evidence" value="ECO:0007669"/>
    <property type="project" value="InterPro"/>
</dbReference>
<comment type="similarity">
    <text evidence="4">Belongs to the sarcoglycan alpha/epsilon family.</text>
</comment>
<dbReference type="Proteomes" id="UP000230750">
    <property type="component" value="Unassembled WGS sequence"/>
</dbReference>
<dbReference type="Pfam" id="PF20989">
    <property type="entry name" value="Sarcoglycan_2_C"/>
    <property type="match status" value="1"/>
</dbReference>
<keyword evidence="14" id="KW-0732">Signal</keyword>
<dbReference type="PANTHER" id="PTHR10132:SF14">
    <property type="entry name" value="SARCOGLYCAN ALPHA, ISOFORM C"/>
    <property type="match status" value="1"/>
</dbReference>
<feature type="region of interest" description="Disordered" evidence="12">
    <location>
        <begin position="343"/>
        <end position="366"/>
    </location>
</feature>
<feature type="domain" description="Dystroglycan-type cadherin-like" evidence="15">
    <location>
        <begin position="20"/>
        <end position="133"/>
    </location>
</feature>
<evidence type="ECO:0000256" key="12">
    <source>
        <dbReference type="SAM" id="MobiDB-lite"/>
    </source>
</evidence>
<dbReference type="InterPro" id="IPR015919">
    <property type="entry name" value="Cadherin-like_sf"/>
</dbReference>
<evidence type="ECO:0000256" key="8">
    <source>
        <dbReference type="ARBA" id="ARBA00022989"/>
    </source>
</evidence>
<comment type="caution">
    <text evidence="16">The sequence shown here is derived from an EMBL/GenBank/DDBJ whole genome shotgun (WGS) entry which is preliminary data.</text>
</comment>
<proteinExistence type="inferred from homology"/>
<keyword evidence="9 13" id="KW-0472">Membrane</keyword>
<evidence type="ECO:0000256" key="14">
    <source>
        <dbReference type="SAM" id="SignalP"/>
    </source>
</evidence>
<dbReference type="InterPro" id="IPR048346">
    <property type="entry name" value="Sarcoglycan_N"/>
</dbReference>
<dbReference type="Pfam" id="PF05510">
    <property type="entry name" value="Sarcoglycan_2"/>
    <property type="match status" value="1"/>
</dbReference>
<dbReference type="InterPro" id="IPR048347">
    <property type="entry name" value="Sarcoglycan_C"/>
</dbReference>
<dbReference type="PANTHER" id="PTHR10132">
    <property type="entry name" value="ALPHA-/EPSILON-SARCOGLYCAN FAMILY MEMBER"/>
    <property type="match status" value="1"/>
</dbReference>
<gene>
    <name evidence="16" type="ORF">BSL78_26019</name>
</gene>
<dbReference type="InterPro" id="IPR013783">
    <property type="entry name" value="Ig-like_fold"/>
</dbReference>
<dbReference type="OrthoDB" id="10019906at2759"/>
<dbReference type="InterPro" id="IPR006644">
    <property type="entry name" value="Cadg"/>
</dbReference>
<keyword evidence="5" id="KW-1003">Cell membrane</keyword>
<dbReference type="AlphaFoldDB" id="A0A2G8JN51"/>
<dbReference type="InterPro" id="IPR008908">
    <property type="entry name" value="Sarcoglycan_alpha/epsilon"/>
</dbReference>
<evidence type="ECO:0000256" key="13">
    <source>
        <dbReference type="SAM" id="Phobius"/>
    </source>
</evidence>
<evidence type="ECO:0000256" key="4">
    <source>
        <dbReference type="ARBA" id="ARBA00007721"/>
    </source>
</evidence>
<comment type="function">
    <text evidence="1">Component of the sarcoglycan complex, a subcomplex of the dystrophin-glycoprotein complex which forms a link between the F-actin cytoskeleton and the extracellular matrix.</text>
</comment>
<dbReference type="GO" id="GO:0042383">
    <property type="term" value="C:sarcolemma"/>
    <property type="evidence" value="ECO:0007669"/>
    <property type="project" value="UniProtKB-SubCell"/>
</dbReference>
<feature type="non-terminal residue" evidence="16">
    <location>
        <position position="1"/>
    </location>
</feature>
<feature type="signal peptide" evidence="14">
    <location>
        <begin position="1"/>
        <end position="26"/>
    </location>
</feature>
<dbReference type="STRING" id="307972.A0A2G8JN51"/>
<reference evidence="16 17" key="1">
    <citation type="journal article" date="2017" name="PLoS Biol.">
        <title>The sea cucumber genome provides insights into morphological evolution and visceral regeneration.</title>
        <authorList>
            <person name="Zhang X."/>
            <person name="Sun L."/>
            <person name="Yuan J."/>
            <person name="Sun Y."/>
            <person name="Gao Y."/>
            <person name="Zhang L."/>
            <person name="Li S."/>
            <person name="Dai H."/>
            <person name="Hamel J.F."/>
            <person name="Liu C."/>
            <person name="Yu Y."/>
            <person name="Liu S."/>
            <person name="Lin W."/>
            <person name="Guo K."/>
            <person name="Jin S."/>
            <person name="Xu P."/>
            <person name="Storey K.B."/>
            <person name="Huan P."/>
            <person name="Zhang T."/>
            <person name="Zhou Y."/>
            <person name="Zhang J."/>
            <person name="Lin C."/>
            <person name="Li X."/>
            <person name="Xing L."/>
            <person name="Huo D."/>
            <person name="Sun M."/>
            <person name="Wang L."/>
            <person name="Mercier A."/>
            <person name="Li F."/>
            <person name="Yang H."/>
            <person name="Xiang J."/>
        </authorList>
    </citation>
    <scope>NUCLEOTIDE SEQUENCE [LARGE SCALE GENOMIC DNA]</scope>
    <source>
        <strain evidence="16">Shaxun</strain>
        <tissue evidence="16">Muscle</tissue>
    </source>
</reference>
<evidence type="ECO:0000256" key="10">
    <source>
        <dbReference type="ARBA" id="ARBA00023180"/>
    </source>
</evidence>
<feature type="transmembrane region" description="Helical" evidence="13">
    <location>
        <begin position="284"/>
        <end position="311"/>
    </location>
</feature>
<evidence type="ECO:0000256" key="5">
    <source>
        <dbReference type="ARBA" id="ARBA00022475"/>
    </source>
</evidence>
<evidence type="ECO:0000256" key="6">
    <source>
        <dbReference type="ARBA" id="ARBA00022490"/>
    </source>
</evidence>